<feature type="region of interest" description="Disordered" evidence="1">
    <location>
        <begin position="130"/>
        <end position="163"/>
    </location>
</feature>
<evidence type="ECO:0000313" key="3">
    <source>
        <dbReference type="EMBL" id="GLD55209.1"/>
    </source>
</evidence>
<dbReference type="Pfam" id="PF01266">
    <property type="entry name" value="DAO"/>
    <property type="match status" value="1"/>
</dbReference>
<dbReference type="GO" id="GO:1901053">
    <property type="term" value="P:sarcosine catabolic process"/>
    <property type="evidence" value="ECO:0007669"/>
    <property type="project" value="TreeGrafter"/>
</dbReference>
<dbReference type="PANTHER" id="PTHR13847:SF200">
    <property type="entry name" value="SARCOSINE DEHYDROGENASE, MITOCHONDRIAL"/>
    <property type="match status" value="1"/>
</dbReference>
<dbReference type="FunFam" id="3.30.9.10:FF:000046">
    <property type="entry name" value="Sarcosine dehydrogenase"/>
    <property type="match status" value="1"/>
</dbReference>
<dbReference type="Gene3D" id="3.50.50.60">
    <property type="entry name" value="FAD/NAD(P)-binding domain"/>
    <property type="match status" value="1"/>
</dbReference>
<evidence type="ECO:0000256" key="1">
    <source>
        <dbReference type="SAM" id="MobiDB-lite"/>
    </source>
</evidence>
<dbReference type="GO" id="GO:0008480">
    <property type="term" value="F:sarcosine dehydrogenase activity"/>
    <property type="evidence" value="ECO:0007669"/>
    <property type="project" value="TreeGrafter"/>
</dbReference>
<dbReference type="InterPro" id="IPR006076">
    <property type="entry name" value="FAD-dep_OxRdtase"/>
</dbReference>
<dbReference type="Proteomes" id="UP001279410">
    <property type="component" value="Unassembled WGS sequence"/>
</dbReference>
<dbReference type="EMBL" id="BRZM01000021">
    <property type="protein sequence ID" value="GLD55209.1"/>
    <property type="molecule type" value="Genomic_DNA"/>
</dbReference>
<dbReference type="Gene3D" id="3.30.9.10">
    <property type="entry name" value="D-Amino Acid Oxidase, subunit A, domain 2"/>
    <property type="match status" value="1"/>
</dbReference>
<dbReference type="AlphaFoldDB" id="A0AAD3MK10"/>
<proteinExistence type="predicted"/>
<gene>
    <name evidence="3" type="ORF">AKAME5_000773300</name>
</gene>
<comment type="caution">
    <text evidence="3">The sequence shown here is derived from an EMBL/GenBank/DDBJ whole genome shotgun (WGS) entry which is preliminary data.</text>
</comment>
<feature type="non-terminal residue" evidence="3">
    <location>
        <position position="1"/>
    </location>
</feature>
<name>A0AAD3MK10_LATJO</name>
<keyword evidence="4" id="KW-1185">Reference proteome</keyword>
<accession>A0AAD3MK10</accession>
<evidence type="ECO:0000313" key="4">
    <source>
        <dbReference type="Proteomes" id="UP001279410"/>
    </source>
</evidence>
<organism evidence="3 4">
    <name type="scientific">Lates japonicus</name>
    <name type="common">Japanese lates</name>
    <dbReference type="NCBI Taxonomy" id="270547"/>
    <lineage>
        <taxon>Eukaryota</taxon>
        <taxon>Metazoa</taxon>
        <taxon>Chordata</taxon>
        <taxon>Craniata</taxon>
        <taxon>Vertebrata</taxon>
        <taxon>Euteleostomi</taxon>
        <taxon>Actinopterygii</taxon>
        <taxon>Neopterygii</taxon>
        <taxon>Teleostei</taxon>
        <taxon>Neoteleostei</taxon>
        <taxon>Acanthomorphata</taxon>
        <taxon>Carangaria</taxon>
        <taxon>Carangaria incertae sedis</taxon>
        <taxon>Centropomidae</taxon>
        <taxon>Lates</taxon>
    </lineage>
</organism>
<evidence type="ECO:0000259" key="2">
    <source>
        <dbReference type="Pfam" id="PF01266"/>
    </source>
</evidence>
<dbReference type="PANTHER" id="PTHR13847">
    <property type="entry name" value="SARCOSINE DEHYDROGENASE-RELATED"/>
    <property type="match status" value="1"/>
</dbReference>
<dbReference type="GO" id="GO:0005759">
    <property type="term" value="C:mitochondrial matrix"/>
    <property type="evidence" value="ECO:0007669"/>
    <property type="project" value="TreeGrafter"/>
</dbReference>
<reference evidence="3" key="1">
    <citation type="submission" date="2022-08" db="EMBL/GenBank/DDBJ databases">
        <title>Genome sequencing of akame (Lates japonicus).</title>
        <authorList>
            <person name="Hashiguchi Y."/>
            <person name="Takahashi H."/>
        </authorList>
    </citation>
    <scope>NUCLEOTIDE SEQUENCE</scope>
    <source>
        <strain evidence="3">Kochi</strain>
    </source>
</reference>
<feature type="compositionally biased region" description="Polar residues" evidence="1">
    <location>
        <begin position="130"/>
        <end position="142"/>
    </location>
</feature>
<sequence>MEGGPAPSRSELWRVVLAVRPLPSHKCSGPTAQSRFWKKCPHKKTPKRRQDGVFNLLKPLPSSFIPLQQHLPPALWSADVVVIEEAVWAVRFTTWLKWAEPSGTMAFLGSAARRVVLAVRPPLSPLCRTSARSYSSEQTTEKSVPYKKTLKQEDGASSGPTKPLPRSADVVVIGGGSLGCQTIYHLAKMGLTNAVLLERDRLTAGTTWHTAGLLWQLRPSDVEVELLAHTRNVISKDLEQETGLHTGWIQNGGLFIASNKQRLDEYKRLMSLGKVYGIESHVLSPAETKDLYPLMNVDDLYGTLYVPKDGTMDPAGTCTTLSRAASARGAMVIENCPVTGIKVRTDDLGVKRVKAVETPHGTIETPCVVNCAGVWATKLGEMAGVKVPLIAMHHAYVVTERIEGIQNMPNAQDHGTSIITATPRYALSVGSYRQNPIFWDEVLTEQGCVFQERHGWERPGWFNKDGPAPVKDYDYYGAYDIKKNVNYKYNELLGKEYTFDFPPHHDM</sequence>
<dbReference type="InterPro" id="IPR036188">
    <property type="entry name" value="FAD/NAD-bd_sf"/>
</dbReference>
<dbReference type="SUPFAM" id="SSF51905">
    <property type="entry name" value="FAD/NAD(P)-binding domain"/>
    <property type="match status" value="1"/>
</dbReference>
<feature type="domain" description="FAD dependent oxidoreductase" evidence="2">
    <location>
        <begin position="169"/>
        <end position="432"/>
    </location>
</feature>
<protein>
    <submittedName>
        <fullName evidence="3">Sarcosine dehydrogenase, mitochondrial</fullName>
    </submittedName>
</protein>